<dbReference type="EMBL" id="FOVH01000010">
    <property type="protein sequence ID" value="SFO91115.1"/>
    <property type="molecule type" value="Genomic_DNA"/>
</dbReference>
<dbReference type="InParanoid" id="A0A1I5L1G8"/>
<accession>A0A1I5L1G8</accession>
<evidence type="ECO:0000313" key="2">
    <source>
        <dbReference type="Proteomes" id="UP000183413"/>
    </source>
</evidence>
<gene>
    <name evidence="1" type="ORF">SAMN04489713_110213</name>
</gene>
<proteinExistence type="predicted"/>
<dbReference type="Proteomes" id="UP000183413">
    <property type="component" value="Unassembled WGS sequence"/>
</dbReference>
<dbReference type="RefSeq" id="WP_075022638.1">
    <property type="nucleotide sequence ID" value="NZ_FOVH01000010.1"/>
</dbReference>
<evidence type="ECO:0000313" key="1">
    <source>
        <dbReference type="EMBL" id="SFO91115.1"/>
    </source>
</evidence>
<sequence length="143" mass="16016">MAGPPAPDAPANHPAGWSIWPSCQDGRGRWWATRDRLLTESEIRDGLVHTLCAGTEAQLRHQLNMAHWAQQTADLRAEFPVRRFHHHTPDAIDLDWEAKRPPYRFPPAGGYAWIRAESAPVLRQFLGGAAQAKARLAAEEAIR</sequence>
<dbReference type="STRING" id="1993.SAMN04489713_110213"/>
<name>A0A1I5L1G8_9ACTN</name>
<dbReference type="OrthoDB" id="3483347at2"/>
<keyword evidence="2" id="KW-1185">Reference proteome</keyword>
<reference evidence="1 2" key="1">
    <citation type="submission" date="2016-10" db="EMBL/GenBank/DDBJ databases">
        <authorList>
            <person name="de Groot N.N."/>
        </authorList>
    </citation>
    <scope>NUCLEOTIDE SEQUENCE [LARGE SCALE GENOMIC DNA]</scope>
    <source>
        <strain evidence="1 2">DSM 43067</strain>
    </source>
</reference>
<dbReference type="AlphaFoldDB" id="A0A1I5L1G8"/>
<organism evidence="1 2">
    <name type="scientific">Actinomadura madurae</name>
    <dbReference type="NCBI Taxonomy" id="1993"/>
    <lineage>
        <taxon>Bacteria</taxon>
        <taxon>Bacillati</taxon>
        <taxon>Actinomycetota</taxon>
        <taxon>Actinomycetes</taxon>
        <taxon>Streptosporangiales</taxon>
        <taxon>Thermomonosporaceae</taxon>
        <taxon>Actinomadura</taxon>
    </lineage>
</organism>
<protein>
    <submittedName>
        <fullName evidence="1">Uncharacterized protein</fullName>
    </submittedName>
</protein>